<proteinExistence type="inferred from homology"/>
<dbReference type="Gene3D" id="1.25.40.10">
    <property type="entry name" value="Tetratricopeptide repeat domain"/>
    <property type="match status" value="1"/>
</dbReference>
<dbReference type="FunFam" id="1.25.40.10:FF:000140">
    <property type="entry name" value="Coatomer subunit epsilon"/>
    <property type="match status" value="1"/>
</dbReference>
<comment type="function">
    <text evidence="11 12">The coatomer is a cytosolic protein complex that binds to dilysine motifs and reversibly associates with Golgi non-clathrin-coated vesicles, which further mediate biosynthetic protein transport from the ER, via the Golgi up to the trans Golgi network. The coatomer complex is required for budding from Golgi membranes, and is essential for the retrograde Golgi-to-ER transport of dilysine-tagged proteins.</text>
</comment>
<evidence type="ECO:0000256" key="12">
    <source>
        <dbReference type="PIRNR" id="PIRNR016478"/>
    </source>
</evidence>
<sequence>MSDPDLLFTVRNNYYLGAFQSAIAEAADIEGLTDSEKAERDCFVYRAYIELGSYDLVINEVSNSSPMALQAVKLYAQYVGKKLGKEHVLDSLREWFSDPACSSNPLVLLTAGLIHDCEGDHVEALKACHSGATLEMMALSVQVYLKMDRPDQAEKQLKAMTAIDEDAVLTQLTTAWVDIFLGGSKVEEAASIFQELGDKFNWTARLYNCNAICFMRMGEWVEADKALQEAFEKDAKNPDTVANLIVTGLRCGKNVSRYTNQLKTLAPEHVLAARTLQAETDFIQAAGAYEVAA</sequence>
<dbReference type="AlphaFoldDB" id="A0AAW1T691"/>
<comment type="caution">
    <text evidence="13">The sequence shown here is derived from an EMBL/GenBank/DDBJ whole genome shotgun (WGS) entry which is preliminary data.</text>
</comment>
<keyword evidence="6 12" id="KW-0931">ER-Golgi transport</keyword>
<gene>
    <name evidence="13" type="ORF">WJX84_011715</name>
</gene>
<dbReference type="PIRSF" id="PIRSF016478">
    <property type="entry name" value="Coatomer_esu"/>
    <property type="match status" value="1"/>
</dbReference>
<dbReference type="GO" id="GO:0006891">
    <property type="term" value="P:intra-Golgi vesicle-mediated transport"/>
    <property type="evidence" value="ECO:0007669"/>
    <property type="project" value="TreeGrafter"/>
</dbReference>
<evidence type="ECO:0000256" key="11">
    <source>
        <dbReference type="ARBA" id="ARBA00025582"/>
    </source>
</evidence>
<dbReference type="SUPFAM" id="SSF48452">
    <property type="entry name" value="TPR-like"/>
    <property type="match status" value="1"/>
</dbReference>
<keyword evidence="8 12" id="KW-0333">Golgi apparatus</keyword>
<comment type="similarity">
    <text evidence="3 12">Belongs to the COPE family.</text>
</comment>
<evidence type="ECO:0000313" key="13">
    <source>
        <dbReference type="EMBL" id="KAK9864339.1"/>
    </source>
</evidence>
<evidence type="ECO:0000256" key="8">
    <source>
        <dbReference type="ARBA" id="ARBA00023034"/>
    </source>
</evidence>
<keyword evidence="9 12" id="KW-0472">Membrane</keyword>
<dbReference type="EMBL" id="JALJOV010000366">
    <property type="protein sequence ID" value="KAK9864339.1"/>
    <property type="molecule type" value="Genomic_DNA"/>
</dbReference>
<dbReference type="GO" id="GO:0006888">
    <property type="term" value="P:endoplasmic reticulum to Golgi vesicle-mediated transport"/>
    <property type="evidence" value="ECO:0007669"/>
    <property type="project" value="TreeGrafter"/>
</dbReference>
<evidence type="ECO:0000256" key="1">
    <source>
        <dbReference type="ARBA" id="ARBA00004255"/>
    </source>
</evidence>
<organism evidence="13 14">
    <name type="scientific">Apatococcus fuscideae</name>
    <dbReference type="NCBI Taxonomy" id="2026836"/>
    <lineage>
        <taxon>Eukaryota</taxon>
        <taxon>Viridiplantae</taxon>
        <taxon>Chlorophyta</taxon>
        <taxon>core chlorophytes</taxon>
        <taxon>Trebouxiophyceae</taxon>
        <taxon>Chlorellales</taxon>
        <taxon>Chlorellaceae</taxon>
        <taxon>Apatococcus</taxon>
    </lineage>
</organism>
<reference evidence="13 14" key="1">
    <citation type="journal article" date="2024" name="Nat. Commun.">
        <title>Phylogenomics reveals the evolutionary origins of lichenization in chlorophyte algae.</title>
        <authorList>
            <person name="Puginier C."/>
            <person name="Libourel C."/>
            <person name="Otte J."/>
            <person name="Skaloud P."/>
            <person name="Haon M."/>
            <person name="Grisel S."/>
            <person name="Petersen M."/>
            <person name="Berrin J.G."/>
            <person name="Delaux P.M."/>
            <person name="Dal Grande F."/>
            <person name="Keller J."/>
        </authorList>
    </citation>
    <scope>NUCLEOTIDE SEQUENCE [LARGE SCALE GENOMIC DNA]</scope>
    <source>
        <strain evidence="13 14">SAG 2523</strain>
    </source>
</reference>
<protein>
    <recommendedName>
        <fullName evidence="12">Coatomer subunit epsilon</fullName>
    </recommendedName>
</protein>
<keyword evidence="14" id="KW-1185">Reference proteome</keyword>
<evidence type="ECO:0000256" key="7">
    <source>
        <dbReference type="ARBA" id="ARBA00022927"/>
    </source>
</evidence>
<name>A0AAW1T691_9CHLO</name>
<dbReference type="InterPro" id="IPR006822">
    <property type="entry name" value="Coatomer_esu"/>
</dbReference>
<evidence type="ECO:0000256" key="10">
    <source>
        <dbReference type="ARBA" id="ARBA00023329"/>
    </source>
</evidence>
<evidence type="ECO:0000256" key="2">
    <source>
        <dbReference type="ARBA" id="ARBA00004347"/>
    </source>
</evidence>
<evidence type="ECO:0000256" key="5">
    <source>
        <dbReference type="ARBA" id="ARBA00022490"/>
    </source>
</evidence>
<evidence type="ECO:0000313" key="14">
    <source>
        <dbReference type="Proteomes" id="UP001485043"/>
    </source>
</evidence>
<dbReference type="Proteomes" id="UP001485043">
    <property type="component" value="Unassembled WGS sequence"/>
</dbReference>
<dbReference type="PANTHER" id="PTHR10805:SF0">
    <property type="entry name" value="COATOMER SUBUNIT EPSILON"/>
    <property type="match status" value="1"/>
</dbReference>
<keyword evidence="10 12" id="KW-0968">Cytoplasmic vesicle</keyword>
<keyword evidence="4 12" id="KW-0813">Transport</keyword>
<comment type="subcellular location">
    <subcellularLocation>
        <location evidence="2">Cytoplasmic vesicle</location>
        <location evidence="2">COPI-coated vesicle membrane</location>
        <topology evidence="2">Peripheral membrane protein</topology>
        <orientation evidence="2">Cytoplasmic side</orientation>
    </subcellularLocation>
    <subcellularLocation>
        <location evidence="1">Golgi apparatus membrane</location>
        <topology evidence="1">Peripheral membrane protein</topology>
        <orientation evidence="1">Cytoplasmic side</orientation>
    </subcellularLocation>
</comment>
<dbReference type="GO" id="GO:0030126">
    <property type="term" value="C:COPI vesicle coat"/>
    <property type="evidence" value="ECO:0007669"/>
    <property type="project" value="TreeGrafter"/>
</dbReference>
<evidence type="ECO:0000256" key="9">
    <source>
        <dbReference type="ARBA" id="ARBA00023136"/>
    </source>
</evidence>
<dbReference type="GO" id="GO:0005198">
    <property type="term" value="F:structural molecule activity"/>
    <property type="evidence" value="ECO:0007669"/>
    <property type="project" value="UniProtKB-UniRule"/>
</dbReference>
<dbReference type="Pfam" id="PF04733">
    <property type="entry name" value="Coatomer_E"/>
    <property type="match status" value="1"/>
</dbReference>
<evidence type="ECO:0000256" key="6">
    <source>
        <dbReference type="ARBA" id="ARBA00022892"/>
    </source>
</evidence>
<dbReference type="GO" id="GO:0006890">
    <property type="term" value="P:retrograde vesicle-mediated transport, Golgi to endoplasmic reticulum"/>
    <property type="evidence" value="ECO:0007669"/>
    <property type="project" value="UniProtKB-UniRule"/>
</dbReference>
<dbReference type="PANTHER" id="PTHR10805">
    <property type="entry name" value="COATOMER SUBUNIT EPSILON"/>
    <property type="match status" value="1"/>
</dbReference>
<accession>A0AAW1T691</accession>
<keyword evidence="5 12" id="KW-0963">Cytoplasm</keyword>
<dbReference type="GO" id="GO:0015031">
    <property type="term" value="P:protein transport"/>
    <property type="evidence" value="ECO:0007669"/>
    <property type="project" value="UniProtKB-UniRule"/>
</dbReference>
<evidence type="ECO:0000256" key="3">
    <source>
        <dbReference type="ARBA" id="ARBA00008827"/>
    </source>
</evidence>
<keyword evidence="7 12" id="KW-0653">Protein transport</keyword>
<dbReference type="GO" id="GO:0000139">
    <property type="term" value="C:Golgi membrane"/>
    <property type="evidence" value="ECO:0007669"/>
    <property type="project" value="UniProtKB-SubCell"/>
</dbReference>
<dbReference type="InterPro" id="IPR011990">
    <property type="entry name" value="TPR-like_helical_dom_sf"/>
</dbReference>
<evidence type="ECO:0000256" key="4">
    <source>
        <dbReference type="ARBA" id="ARBA00022448"/>
    </source>
</evidence>